<keyword evidence="3 8" id="KW-0812">Transmembrane</keyword>
<feature type="transmembrane region" description="Helical" evidence="8">
    <location>
        <begin position="375"/>
        <end position="408"/>
    </location>
</feature>
<feature type="transmembrane region" description="Helical" evidence="8">
    <location>
        <begin position="73"/>
        <end position="94"/>
    </location>
</feature>
<dbReference type="Proteomes" id="UP001501645">
    <property type="component" value="Unassembled WGS sequence"/>
</dbReference>
<dbReference type="PANTHER" id="PTHR30572:SF4">
    <property type="entry name" value="ABC TRANSPORTER PERMEASE YTRF"/>
    <property type="match status" value="1"/>
</dbReference>
<evidence type="ECO:0000259" key="9">
    <source>
        <dbReference type="Pfam" id="PF02687"/>
    </source>
</evidence>
<keyword evidence="2" id="KW-1003">Cell membrane</keyword>
<evidence type="ECO:0000256" key="2">
    <source>
        <dbReference type="ARBA" id="ARBA00022475"/>
    </source>
</evidence>
<evidence type="ECO:0000313" key="12">
    <source>
        <dbReference type="Proteomes" id="UP001501645"/>
    </source>
</evidence>
<feature type="transmembrane region" description="Helical" evidence="8">
    <location>
        <begin position="330"/>
        <end position="355"/>
    </location>
</feature>
<comment type="subcellular location">
    <subcellularLocation>
        <location evidence="1">Cell membrane</location>
        <topology evidence="1">Multi-pass membrane protein</topology>
    </subcellularLocation>
</comment>
<dbReference type="InterPro" id="IPR050250">
    <property type="entry name" value="Macrolide_Exporter_MacB"/>
</dbReference>
<evidence type="ECO:0000256" key="8">
    <source>
        <dbReference type="SAM" id="Phobius"/>
    </source>
</evidence>
<feature type="transmembrane region" description="Helical" evidence="8">
    <location>
        <begin position="414"/>
        <end position="437"/>
    </location>
</feature>
<reference evidence="12" key="1">
    <citation type="journal article" date="2019" name="Int. J. Syst. Evol. Microbiol.">
        <title>The Global Catalogue of Microorganisms (GCM) 10K type strain sequencing project: providing services to taxonomists for standard genome sequencing and annotation.</title>
        <authorList>
            <consortium name="The Broad Institute Genomics Platform"/>
            <consortium name="The Broad Institute Genome Sequencing Center for Infectious Disease"/>
            <person name="Wu L."/>
            <person name="Ma J."/>
        </authorList>
    </citation>
    <scope>NUCLEOTIDE SEQUENCE [LARGE SCALE GENOMIC DNA]</scope>
    <source>
        <strain evidence="12">JCM 18537</strain>
    </source>
</reference>
<feature type="compositionally biased region" description="Basic residues" evidence="7">
    <location>
        <begin position="20"/>
        <end position="31"/>
    </location>
</feature>
<dbReference type="PANTHER" id="PTHR30572">
    <property type="entry name" value="MEMBRANE COMPONENT OF TRANSPORTER-RELATED"/>
    <property type="match status" value="1"/>
</dbReference>
<evidence type="ECO:0000256" key="7">
    <source>
        <dbReference type="SAM" id="MobiDB-lite"/>
    </source>
</evidence>
<feature type="region of interest" description="Disordered" evidence="7">
    <location>
        <begin position="1"/>
        <end position="40"/>
    </location>
</feature>
<proteinExistence type="inferred from homology"/>
<comment type="similarity">
    <text evidence="6">Belongs to the ABC-4 integral membrane protein family.</text>
</comment>
<gene>
    <name evidence="11" type="ORF">GCM10023351_34880</name>
</gene>
<comment type="caution">
    <text evidence="11">The sequence shown here is derived from an EMBL/GenBank/DDBJ whole genome shotgun (WGS) entry which is preliminary data.</text>
</comment>
<dbReference type="RefSeq" id="WP_345442296.1">
    <property type="nucleotide sequence ID" value="NZ_BAABKO010000008.1"/>
</dbReference>
<keyword evidence="5 8" id="KW-0472">Membrane</keyword>
<dbReference type="EMBL" id="BAABKO010000008">
    <property type="protein sequence ID" value="GAA4786081.1"/>
    <property type="molecule type" value="Genomic_DNA"/>
</dbReference>
<accession>A0ABP9AVR8</accession>
<dbReference type="Pfam" id="PF12704">
    <property type="entry name" value="MacB_PCD"/>
    <property type="match status" value="1"/>
</dbReference>
<organism evidence="11 12">
    <name type="scientific">Microbacterium gilvum</name>
    <dbReference type="NCBI Taxonomy" id="1336204"/>
    <lineage>
        <taxon>Bacteria</taxon>
        <taxon>Bacillati</taxon>
        <taxon>Actinomycetota</taxon>
        <taxon>Actinomycetes</taxon>
        <taxon>Micrococcales</taxon>
        <taxon>Microbacteriaceae</taxon>
        <taxon>Microbacterium</taxon>
    </lineage>
</organism>
<evidence type="ECO:0000256" key="1">
    <source>
        <dbReference type="ARBA" id="ARBA00004651"/>
    </source>
</evidence>
<dbReference type="Pfam" id="PF02687">
    <property type="entry name" value="FtsX"/>
    <property type="match status" value="1"/>
</dbReference>
<dbReference type="InterPro" id="IPR025857">
    <property type="entry name" value="MacB_PCD"/>
</dbReference>
<evidence type="ECO:0000313" key="11">
    <source>
        <dbReference type="EMBL" id="GAA4786081.1"/>
    </source>
</evidence>
<evidence type="ECO:0000256" key="3">
    <source>
        <dbReference type="ARBA" id="ARBA00022692"/>
    </source>
</evidence>
<feature type="domain" description="ABC3 transporter permease C-terminal" evidence="9">
    <location>
        <begin position="334"/>
        <end position="447"/>
    </location>
</feature>
<keyword evidence="4 8" id="KW-1133">Transmembrane helix</keyword>
<evidence type="ECO:0000256" key="5">
    <source>
        <dbReference type="ARBA" id="ARBA00023136"/>
    </source>
</evidence>
<sequence length="454" mass="46372">MTTDTLALDAPADEGAEAPRKRRRRWRRRRKAAPEATAGAAELLRPVARRDRFTASDLFAEATTDIGSRPGRLIMTILGTVLGIGSLVATWGFAQTAAAQIASQFDAVAATQVTITPAETSTGQDGRTGALGTLPWDAPERLELLAGAEDAALLSEVALGEAAITAVPLNDPSAPAVASPPLLAASSGILDVVGGELTAGRMFDEGHDARGDRVAVLGSRAAERLGIARVESQPSIFIDGLAYAVVGIVGETQTRGELRDAVLIPDGAARADFGLRVPAEAVIRIAVGAGPQLAEQAPLALSPDAPENIEVRAPAAGSDLGDAVQSDVNLVFVIVGAVSLLAGGLGIANVTLLSVMERVGEIGLRRALGATRRQIAAQFTVESIVIGLLGGLIGAAAGVLAVVAVAALQQWTAVVDPVVACAGVVLGAVVGWVSGWYPARRAARIEPVNALRGA</sequence>
<evidence type="ECO:0000259" key="10">
    <source>
        <dbReference type="Pfam" id="PF12704"/>
    </source>
</evidence>
<feature type="domain" description="MacB-like periplasmic core" evidence="10">
    <location>
        <begin position="74"/>
        <end position="285"/>
    </location>
</feature>
<protein>
    <submittedName>
        <fullName evidence="11">ABC transporter permease</fullName>
    </submittedName>
</protein>
<evidence type="ECO:0000256" key="6">
    <source>
        <dbReference type="ARBA" id="ARBA00038076"/>
    </source>
</evidence>
<keyword evidence="12" id="KW-1185">Reference proteome</keyword>
<evidence type="ECO:0000256" key="4">
    <source>
        <dbReference type="ARBA" id="ARBA00022989"/>
    </source>
</evidence>
<dbReference type="InterPro" id="IPR003838">
    <property type="entry name" value="ABC3_permease_C"/>
</dbReference>
<name>A0ABP9AVR8_9MICO</name>